<evidence type="ECO:0000256" key="1">
    <source>
        <dbReference type="SAM" id="MobiDB-lite"/>
    </source>
</evidence>
<reference evidence="3 4" key="1">
    <citation type="submission" date="2024-05" db="EMBL/GenBank/DDBJ databases">
        <title>Neorhizobium sp. Rsf11, a plant growth promoting and heavy metal resistant PAH-degrader.</title>
        <authorList>
            <person name="Golubev S.N."/>
            <person name="Muratova A.Y."/>
            <person name="Markelova M.I."/>
        </authorList>
    </citation>
    <scope>NUCLEOTIDE SEQUENCE [LARGE SCALE GENOMIC DNA]</scope>
    <source>
        <strain evidence="3 4">Rsf11</strain>
    </source>
</reference>
<feature type="compositionally biased region" description="Polar residues" evidence="1">
    <location>
        <begin position="53"/>
        <end position="151"/>
    </location>
</feature>
<comment type="caution">
    <text evidence="3">The sequence shown here is derived from an EMBL/GenBank/DDBJ whole genome shotgun (WGS) entry which is preliminary data.</text>
</comment>
<evidence type="ECO:0000313" key="4">
    <source>
        <dbReference type="Proteomes" id="UP001496627"/>
    </source>
</evidence>
<feature type="compositionally biased region" description="Basic and acidic residues" evidence="1">
    <location>
        <begin position="153"/>
        <end position="163"/>
    </location>
</feature>
<keyword evidence="4" id="KW-1185">Reference proteome</keyword>
<proteinExistence type="predicted"/>
<dbReference type="Proteomes" id="UP001496627">
    <property type="component" value="Unassembled WGS sequence"/>
</dbReference>
<feature type="compositionally biased region" description="Polar residues" evidence="1">
    <location>
        <begin position="164"/>
        <end position="173"/>
    </location>
</feature>
<accession>A0ABV0LVY8</accession>
<protein>
    <submittedName>
        <fullName evidence="3">DUF1236 domain-containing protein</fullName>
    </submittedName>
</protein>
<dbReference type="EMBL" id="JBEAAL010000001">
    <property type="protein sequence ID" value="MEQ1403762.1"/>
    <property type="molecule type" value="Genomic_DNA"/>
</dbReference>
<keyword evidence="2" id="KW-0732">Signal</keyword>
<feature type="signal peptide" evidence="2">
    <location>
        <begin position="1"/>
        <end position="26"/>
    </location>
</feature>
<sequence length="253" mass="26056">MKPLIKHTLAMALLAGSTLSAVPAIAQTESPSAGQSGGGSGAPILPRRGTSGDKGSSGTMTPGAPSQAQPSQGMQGSAQQQPKPGTDNGSTNAQSQGTDQRPNTQGSDTAQQPTDQPGETDGSTTARSGSGSETRTPATSDSAGQNDGAEQQDQDRAATDRPSSETTGSIDISTEQKTEIRNVLVENRVEPADIDVDVSVGVAVPQTVELHPLPPRIVEIVPAYRGYEYFVLADGRIIIVEPATHEVVYILTG</sequence>
<feature type="chain" id="PRO_5045924028" evidence="2">
    <location>
        <begin position="27"/>
        <end position="253"/>
    </location>
</feature>
<dbReference type="RefSeq" id="WP_348862086.1">
    <property type="nucleotide sequence ID" value="NZ_JBEAAL010000001.1"/>
</dbReference>
<gene>
    <name evidence="3" type="ORF">ABK249_02355</name>
</gene>
<evidence type="ECO:0000313" key="3">
    <source>
        <dbReference type="EMBL" id="MEQ1403762.1"/>
    </source>
</evidence>
<dbReference type="Gene3D" id="3.10.450.160">
    <property type="entry name" value="inner membrane protein cigr"/>
    <property type="match status" value="1"/>
</dbReference>
<feature type="region of interest" description="Disordered" evidence="1">
    <location>
        <begin position="26"/>
        <end position="174"/>
    </location>
</feature>
<dbReference type="InterPro" id="IPR009642">
    <property type="entry name" value="DUF1236"/>
</dbReference>
<dbReference type="Pfam" id="PF06823">
    <property type="entry name" value="DUF1236"/>
    <property type="match status" value="1"/>
</dbReference>
<evidence type="ECO:0000256" key="2">
    <source>
        <dbReference type="SAM" id="SignalP"/>
    </source>
</evidence>
<name>A0ABV0LVY8_9HYPH</name>
<organism evidence="3 4">
    <name type="scientific">Neorhizobium phenanthreniclasticum</name>
    <dbReference type="NCBI Taxonomy" id="3157917"/>
    <lineage>
        <taxon>Bacteria</taxon>
        <taxon>Pseudomonadati</taxon>
        <taxon>Pseudomonadota</taxon>
        <taxon>Alphaproteobacteria</taxon>
        <taxon>Hyphomicrobiales</taxon>
        <taxon>Rhizobiaceae</taxon>
        <taxon>Rhizobium/Agrobacterium group</taxon>
        <taxon>Neorhizobium</taxon>
    </lineage>
</organism>